<protein>
    <recommendedName>
        <fullName evidence="4">DUF5018 domain-containing protein</fullName>
    </recommendedName>
</protein>
<dbReference type="AlphaFoldDB" id="A0A979GBY8"/>
<gene>
    <name evidence="2" type="ordered locus">Cpin_7213</name>
</gene>
<accession>A0A979GBY8</accession>
<dbReference type="Gene3D" id="2.60.40.2340">
    <property type="match status" value="1"/>
</dbReference>
<keyword evidence="1" id="KW-0732">Signal</keyword>
<sequence>MTMTFFNRTYSQVLATVLLACWIMAGACSKEKVEAPYPYHELKTFKVVAVTGDTIQAAIADGSIILYWPFDEPVPATITPLVTVSDKATVLPASGTAIAVKDSVSYVVTAQTGVTASYKLRIIVNQPELQINSGTDMVGQLGANLSIGGITYVIPDLNVTSAYLVSAKGVETKCTINGFTELGANDYALEMATPDVDTGSYKLKVVSATKTVTSEKAFVKVIYPLPSVVAPTTAITVKRGERFTLNGNNMRGMLAGRARLAGGQVYYDLELAEFNLTSVTYRIPADFPLGNYNLLHTAFRNYQGVTVYQRAGTINPVLIITE</sequence>
<organism evidence="2 3">
    <name type="scientific">Chitinophaga pinensis (strain ATCC 43595 / DSM 2588 / LMG 13176 / NBRC 15968 / NCIMB 11800 / UQM 2034)</name>
    <dbReference type="NCBI Taxonomy" id="485918"/>
    <lineage>
        <taxon>Bacteria</taxon>
        <taxon>Pseudomonadati</taxon>
        <taxon>Bacteroidota</taxon>
        <taxon>Chitinophagia</taxon>
        <taxon>Chitinophagales</taxon>
        <taxon>Chitinophagaceae</taxon>
        <taxon>Chitinophaga</taxon>
    </lineage>
</organism>
<evidence type="ECO:0008006" key="4">
    <source>
        <dbReference type="Google" id="ProtNLM"/>
    </source>
</evidence>
<dbReference type="Proteomes" id="UP000002215">
    <property type="component" value="Chromosome"/>
</dbReference>
<feature type="signal peptide" evidence="1">
    <location>
        <begin position="1"/>
        <end position="27"/>
    </location>
</feature>
<feature type="chain" id="PRO_5037860945" description="DUF5018 domain-containing protein" evidence="1">
    <location>
        <begin position="28"/>
        <end position="322"/>
    </location>
</feature>
<dbReference type="EMBL" id="CP001699">
    <property type="protein sequence ID" value="ACU64613.1"/>
    <property type="molecule type" value="Genomic_DNA"/>
</dbReference>
<reference evidence="3" key="1">
    <citation type="submission" date="2009-08" db="EMBL/GenBank/DDBJ databases">
        <title>The complete genome of Chitinophaga pinensis DSM 2588.</title>
        <authorList>
            <consortium name="US DOE Joint Genome Institute (JGI-PGF)"/>
            <person name="Lucas S."/>
            <person name="Copeland A."/>
            <person name="Lapidus A."/>
            <person name="Glavina del Rio T."/>
            <person name="Dalin E."/>
            <person name="Tice H."/>
            <person name="Bruce D."/>
            <person name="Goodwin L."/>
            <person name="Pitluck S."/>
            <person name="Kyrpides N."/>
            <person name="Mavromatis K."/>
            <person name="Ivanova N."/>
            <person name="Mikhailova N."/>
            <person name="Sims D."/>
            <person name="Meinche L."/>
            <person name="Brettin T."/>
            <person name="Detter J.C."/>
            <person name="Han C."/>
            <person name="Larimer F."/>
            <person name="Land M."/>
            <person name="Hauser L."/>
            <person name="Markowitz V."/>
            <person name="Cheng J.-F."/>
            <person name="Hugenholtz P."/>
            <person name="Woyke T."/>
            <person name="Wu D."/>
            <person name="Spring S."/>
            <person name="Klenk H.-P."/>
            <person name="Eisen J.A."/>
        </authorList>
    </citation>
    <scope>NUCLEOTIDE SEQUENCE [LARGE SCALE GENOMIC DNA]</scope>
    <source>
        <strain evidence="3">ATCC 43595 / DSM 2588 / LMG 13176 / NBRC 15968 / NCIMB 11800 / UQM 2034</strain>
    </source>
</reference>
<evidence type="ECO:0000313" key="2">
    <source>
        <dbReference type="EMBL" id="ACU64613.1"/>
    </source>
</evidence>
<evidence type="ECO:0000313" key="3">
    <source>
        <dbReference type="Proteomes" id="UP000002215"/>
    </source>
</evidence>
<proteinExistence type="predicted"/>
<evidence type="ECO:0000256" key="1">
    <source>
        <dbReference type="SAM" id="SignalP"/>
    </source>
</evidence>
<dbReference type="KEGG" id="cpi:Cpin_7213"/>
<reference evidence="2 3" key="2">
    <citation type="journal article" date="2010" name="Stand. Genomic Sci.">
        <title>Complete genome sequence of Chitinophaga pinensis type strain (UQM 2034).</title>
        <authorList>
            <person name="Glavina Del Rio T."/>
            <person name="Abt B."/>
            <person name="Spring S."/>
            <person name="Lapidus A."/>
            <person name="Nolan M."/>
            <person name="Tice H."/>
            <person name="Copeland A."/>
            <person name="Cheng J.F."/>
            <person name="Chen F."/>
            <person name="Bruce D."/>
            <person name="Goodwin L."/>
            <person name="Pitluck S."/>
            <person name="Ivanova N."/>
            <person name="Mavromatis K."/>
            <person name="Mikhailova N."/>
            <person name="Pati A."/>
            <person name="Chen A."/>
            <person name="Palaniappan K."/>
            <person name="Land M."/>
            <person name="Hauser L."/>
            <person name="Chang Y.J."/>
            <person name="Jeffries C.D."/>
            <person name="Chain P."/>
            <person name="Saunders E."/>
            <person name="Detter J.C."/>
            <person name="Brettin T."/>
            <person name="Rohde M."/>
            <person name="Goker M."/>
            <person name="Bristow J."/>
            <person name="Eisen J.A."/>
            <person name="Markowitz V."/>
            <person name="Hugenholtz P."/>
            <person name="Kyrpides N.C."/>
            <person name="Klenk H.P."/>
            <person name="Lucas S."/>
        </authorList>
    </citation>
    <scope>NUCLEOTIDE SEQUENCE [LARGE SCALE GENOMIC DNA]</scope>
    <source>
        <strain evidence="3">ATCC 43595 / DSM 2588 / LMG 13176 / NBRC 15968 / NCIMB 11800 / UQM 2034</strain>
    </source>
</reference>
<name>A0A979GBY8_CHIPD</name>